<dbReference type="EMBL" id="LR778114">
    <property type="protein sequence ID" value="CAB1127758.1"/>
    <property type="molecule type" value="Genomic_DNA"/>
</dbReference>
<keyword evidence="1" id="KW-0472">Membrane</keyword>
<dbReference type="InterPro" id="IPR036938">
    <property type="entry name" value="PAP2/HPO_sf"/>
</dbReference>
<feature type="transmembrane region" description="Helical" evidence="1">
    <location>
        <begin position="73"/>
        <end position="91"/>
    </location>
</feature>
<accession>A0A6F8ZD05</accession>
<dbReference type="SUPFAM" id="SSF48317">
    <property type="entry name" value="Acid phosphatase/Vanadium-dependent haloperoxidase"/>
    <property type="match status" value="1"/>
</dbReference>
<dbReference type="KEGG" id="hfv:R50_0252"/>
<gene>
    <name evidence="3" type="ORF">R50_0252</name>
</gene>
<evidence type="ECO:0000313" key="4">
    <source>
        <dbReference type="Proteomes" id="UP000503399"/>
    </source>
</evidence>
<keyword evidence="2" id="KW-0732">Signal</keyword>
<evidence type="ECO:0000313" key="3">
    <source>
        <dbReference type="EMBL" id="CAB1127758.1"/>
    </source>
</evidence>
<evidence type="ECO:0000256" key="1">
    <source>
        <dbReference type="SAM" id="Phobius"/>
    </source>
</evidence>
<dbReference type="Gene3D" id="1.20.144.10">
    <property type="entry name" value="Phosphatidic acid phosphatase type 2/haloperoxidase"/>
    <property type="match status" value="1"/>
</dbReference>
<feature type="signal peptide" evidence="2">
    <location>
        <begin position="1"/>
        <end position="27"/>
    </location>
</feature>
<proteinExistence type="predicted"/>
<organism evidence="3 4">
    <name type="scientific">Candidatus Hydrogenisulfobacillus filiaventi</name>
    <dbReference type="NCBI Taxonomy" id="2707344"/>
    <lineage>
        <taxon>Bacteria</taxon>
        <taxon>Bacillati</taxon>
        <taxon>Bacillota</taxon>
        <taxon>Clostridia</taxon>
        <taxon>Eubacteriales</taxon>
        <taxon>Clostridiales Family XVII. Incertae Sedis</taxon>
        <taxon>Candidatus Hydrogenisulfobacillus</taxon>
    </lineage>
</organism>
<feature type="transmembrane region" description="Helical" evidence="1">
    <location>
        <begin position="145"/>
        <end position="162"/>
    </location>
</feature>
<evidence type="ECO:0000256" key="2">
    <source>
        <dbReference type="SAM" id="SignalP"/>
    </source>
</evidence>
<dbReference type="AlphaFoldDB" id="A0A6F8ZD05"/>
<sequence length="185" mass="20280">MNQRTAQLLSRLGHPFLLLAAASAALAAVRPQDPDAWLVLAVGDFGLPGLWLAWGLHAGWWRDPDVADRAARLRFLIPVALVTLVVAALLTRMPATTLTRHLALVAAAWTLSFTVITRWWQISFHAAGAAGLTVFLWLHFRQPAWMLLGIPALAVGWSRLVLQRHTPAQVAAGALLGLVFPFLWH</sequence>
<keyword evidence="1" id="KW-0812">Transmembrane</keyword>
<feature type="transmembrane region" description="Helical" evidence="1">
    <location>
        <begin position="37"/>
        <end position="61"/>
    </location>
</feature>
<feature type="transmembrane region" description="Helical" evidence="1">
    <location>
        <begin position="119"/>
        <end position="138"/>
    </location>
</feature>
<keyword evidence="1" id="KW-1133">Transmembrane helix</keyword>
<dbReference type="Proteomes" id="UP000503399">
    <property type="component" value="Chromosome"/>
</dbReference>
<reference evidence="3 4" key="1">
    <citation type="submission" date="2020-02" db="EMBL/GenBank/DDBJ databases">
        <authorList>
            <person name="Hogendoorn C."/>
        </authorList>
    </citation>
    <scope>NUCLEOTIDE SEQUENCE [LARGE SCALE GENOMIC DNA]</scope>
    <source>
        <strain evidence="3">R501</strain>
    </source>
</reference>
<keyword evidence="4" id="KW-1185">Reference proteome</keyword>
<name>A0A6F8ZD05_9FIRM</name>
<feature type="transmembrane region" description="Helical" evidence="1">
    <location>
        <begin position="168"/>
        <end position="184"/>
    </location>
</feature>
<protein>
    <submittedName>
        <fullName evidence="3">Putative PAP2 superfamily protein</fullName>
    </submittedName>
</protein>
<feature type="chain" id="PRO_5026198160" evidence="2">
    <location>
        <begin position="28"/>
        <end position="185"/>
    </location>
</feature>